<dbReference type="InterPro" id="IPR009050">
    <property type="entry name" value="Globin-like_sf"/>
</dbReference>
<name>A0A498S5X1_ACAVI</name>
<feature type="region of interest" description="Disordered" evidence="1">
    <location>
        <begin position="204"/>
        <end position="228"/>
    </location>
</feature>
<keyword evidence="3" id="KW-1185">Reference proteome</keyword>
<dbReference type="Proteomes" id="UP000276991">
    <property type="component" value="Unassembled WGS sequence"/>
</dbReference>
<sequence length="228" mass="26318">MGNAASAIRRNKSIGSGIVSKLENPFEIAFTKKERICLRESFQKLKDPKEIIGIIFVKIVTDIATELKKPFGVERSSKATMPKTPKLGGHIAWFADCLDQLTNMIGYTENLLGAWQFVRKIGRAHFRQMFLKMHQNEEKNYFAIVGNTFIDEFIPYLSGEKEEPNQDKKRVRFASPYSITMISDVWRRFFTILVTQMTESFEEERKQQSKIVSQKSLYQSGTKSEQLD</sequence>
<accession>A0A498S5X1</accession>
<organism evidence="2 3">
    <name type="scientific">Acanthocheilonema viteae</name>
    <name type="common">Filarial nematode worm</name>
    <name type="synonym">Dipetalonema viteae</name>
    <dbReference type="NCBI Taxonomy" id="6277"/>
    <lineage>
        <taxon>Eukaryota</taxon>
        <taxon>Metazoa</taxon>
        <taxon>Ecdysozoa</taxon>
        <taxon>Nematoda</taxon>
        <taxon>Chromadorea</taxon>
        <taxon>Rhabditida</taxon>
        <taxon>Spirurina</taxon>
        <taxon>Spiruromorpha</taxon>
        <taxon>Filarioidea</taxon>
        <taxon>Onchocercidae</taxon>
        <taxon>Acanthocheilonema</taxon>
    </lineage>
</organism>
<dbReference type="EMBL" id="UPTC01000172">
    <property type="protein sequence ID" value="VBB27038.1"/>
    <property type="molecule type" value="Genomic_DNA"/>
</dbReference>
<dbReference type="Gene3D" id="1.10.490.10">
    <property type="entry name" value="Globins"/>
    <property type="match status" value="1"/>
</dbReference>
<evidence type="ECO:0000313" key="2">
    <source>
        <dbReference type="EMBL" id="VBB27038.1"/>
    </source>
</evidence>
<dbReference type="STRING" id="6277.A0A498S5X1"/>
<reference evidence="2 3" key="1">
    <citation type="submission" date="2018-08" db="EMBL/GenBank/DDBJ databases">
        <authorList>
            <person name="Laetsch R D."/>
            <person name="Stevens L."/>
            <person name="Kumar S."/>
            <person name="Blaxter L. M."/>
        </authorList>
    </citation>
    <scope>NUCLEOTIDE SEQUENCE [LARGE SCALE GENOMIC DNA]</scope>
</reference>
<feature type="compositionally biased region" description="Polar residues" evidence="1">
    <location>
        <begin position="209"/>
        <end position="228"/>
    </location>
</feature>
<evidence type="ECO:0008006" key="4">
    <source>
        <dbReference type="Google" id="ProtNLM"/>
    </source>
</evidence>
<dbReference type="OrthoDB" id="5850767at2759"/>
<dbReference type="AlphaFoldDB" id="A0A498S5X1"/>
<gene>
    <name evidence="2" type="ORF">NAV_LOCUS1868</name>
</gene>
<dbReference type="GO" id="GO:0019825">
    <property type="term" value="F:oxygen binding"/>
    <property type="evidence" value="ECO:0007669"/>
    <property type="project" value="InterPro"/>
</dbReference>
<dbReference type="InterPro" id="IPR012292">
    <property type="entry name" value="Globin/Proto"/>
</dbReference>
<evidence type="ECO:0000256" key="1">
    <source>
        <dbReference type="SAM" id="MobiDB-lite"/>
    </source>
</evidence>
<proteinExistence type="predicted"/>
<dbReference type="GO" id="GO:0020037">
    <property type="term" value="F:heme binding"/>
    <property type="evidence" value="ECO:0007669"/>
    <property type="project" value="InterPro"/>
</dbReference>
<dbReference type="SUPFAM" id="SSF46458">
    <property type="entry name" value="Globin-like"/>
    <property type="match status" value="1"/>
</dbReference>
<evidence type="ECO:0000313" key="3">
    <source>
        <dbReference type="Proteomes" id="UP000276991"/>
    </source>
</evidence>
<protein>
    <recommendedName>
        <fullName evidence="4">Globin family profile domain-containing protein</fullName>
    </recommendedName>
</protein>